<dbReference type="KEGG" id="apb:SAR116_0993"/>
<dbReference type="eggNOG" id="COG0463">
    <property type="taxonomic scope" value="Bacteria"/>
</dbReference>
<keyword evidence="10" id="KW-1185">Reference proteome</keyword>
<dbReference type="Proteomes" id="UP000007460">
    <property type="component" value="Chromosome"/>
</dbReference>
<evidence type="ECO:0000256" key="2">
    <source>
        <dbReference type="ARBA" id="ARBA00022676"/>
    </source>
</evidence>
<dbReference type="HOGENOM" id="CLU_033536_0_1_5"/>
<dbReference type="EMBL" id="CP001751">
    <property type="protein sequence ID" value="ADE39236.1"/>
    <property type="molecule type" value="Genomic_DNA"/>
</dbReference>
<dbReference type="PANTHER" id="PTHR48090">
    <property type="entry name" value="UNDECAPRENYL-PHOSPHATE 4-DEOXY-4-FORMAMIDO-L-ARABINOSE TRANSFERASE-RELATED"/>
    <property type="match status" value="1"/>
</dbReference>
<dbReference type="GO" id="GO:0016757">
    <property type="term" value="F:glycosyltransferase activity"/>
    <property type="evidence" value="ECO:0007669"/>
    <property type="project" value="UniProtKB-KW"/>
</dbReference>
<keyword evidence="3" id="KW-0808">Transferase</keyword>
<dbReference type="GO" id="GO:0005886">
    <property type="term" value="C:plasma membrane"/>
    <property type="evidence" value="ECO:0007669"/>
    <property type="project" value="TreeGrafter"/>
</dbReference>
<gene>
    <name evidence="9" type="ordered locus">SAR116_0993</name>
</gene>
<keyword evidence="5 7" id="KW-1133">Transmembrane helix</keyword>
<keyword evidence="6 7" id="KW-0472">Membrane</keyword>
<dbReference type="AlphaFoldDB" id="D5BSI9"/>
<dbReference type="PANTHER" id="PTHR48090:SF1">
    <property type="entry name" value="PROPHAGE BACTOPRENOL GLUCOSYL TRANSFERASE HOMOLOG"/>
    <property type="match status" value="1"/>
</dbReference>
<dbReference type="CAZy" id="GT2">
    <property type="family name" value="Glycosyltransferase Family 2"/>
</dbReference>
<dbReference type="SUPFAM" id="SSF53448">
    <property type="entry name" value="Nucleotide-diphospho-sugar transferases"/>
    <property type="match status" value="1"/>
</dbReference>
<evidence type="ECO:0000256" key="7">
    <source>
        <dbReference type="SAM" id="Phobius"/>
    </source>
</evidence>
<dbReference type="RefSeq" id="WP_013045865.1">
    <property type="nucleotide sequence ID" value="NC_014010.1"/>
</dbReference>
<reference evidence="9 10" key="1">
    <citation type="journal article" date="2010" name="J. Bacteriol.">
        <title>Complete genome sequence of "Candidatus Puniceispirillum marinum" IMCC1322, a representative of the SAR116 clade in the Alphaproteobacteria.</title>
        <authorList>
            <person name="Oh H.M."/>
            <person name="Kwon K.K."/>
            <person name="Kang I."/>
            <person name="Kang S.G."/>
            <person name="Lee J.H."/>
            <person name="Kim S.J."/>
            <person name="Cho J.C."/>
        </authorList>
    </citation>
    <scope>NUCLEOTIDE SEQUENCE [LARGE SCALE GENOMIC DNA]</scope>
    <source>
        <strain evidence="9 10">IMCC1322</strain>
    </source>
</reference>
<organism evidence="9 10">
    <name type="scientific">Puniceispirillum marinum (strain IMCC1322)</name>
    <dbReference type="NCBI Taxonomy" id="488538"/>
    <lineage>
        <taxon>Bacteria</taxon>
        <taxon>Pseudomonadati</taxon>
        <taxon>Pseudomonadota</taxon>
        <taxon>Alphaproteobacteria</taxon>
        <taxon>Candidatus Puniceispirillales</taxon>
        <taxon>Candidatus Puniceispirillaceae</taxon>
        <taxon>Candidatus Puniceispirillum</taxon>
    </lineage>
</organism>
<feature type="domain" description="Glycosyltransferase 2-like" evidence="8">
    <location>
        <begin position="10"/>
        <end position="139"/>
    </location>
</feature>
<evidence type="ECO:0000256" key="1">
    <source>
        <dbReference type="ARBA" id="ARBA00004141"/>
    </source>
</evidence>
<evidence type="ECO:0000256" key="6">
    <source>
        <dbReference type="ARBA" id="ARBA00023136"/>
    </source>
</evidence>
<dbReference type="STRING" id="488538.SAR116_0993"/>
<feature type="transmembrane region" description="Helical" evidence="7">
    <location>
        <begin position="235"/>
        <end position="256"/>
    </location>
</feature>
<sequence length="314" mass="35350">MDKSRKTIVVISPVYNEENSISLFVSELDKVVSGTHDIDFSAILVNDGSEDGTWQCIEALCQKYSFLKAIDLSRNFGKERALTAGLDHHNDADAVIFIDSDLQHPPKLIPEFISRWQEGHEVVIGVRNTATTTNMFRKYFGGIYYAFVRKFSEISPIPNSTDFRLLDQSVVEAIRQIGEKDRIFRGIVDWVGFNRTFVFFDVDERSKGQTKFSAFKLIDLALSSITSLTTAPLKFTFILGVLNLVIGLSMFFVMMVDKLFFDFLNASPAAFVLVLTFSNLGLILLVLGVISLYLSKIATEVAGKPIYIIRRKIL</sequence>
<evidence type="ECO:0000256" key="3">
    <source>
        <dbReference type="ARBA" id="ARBA00022679"/>
    </source>
</evidence>
<dbReference type="InterPro" id="IPR029044">
    <property type="entry name" value="Nucleotide-diphossugar_trans"/>
</dbReference>
<evidence type="ECO:0000256" key="5">
    <source>
        <dbReference type="ARBA" id="ARBA00022989"/>
    </source>
</evidence>
<dbReference type="OrthoDB" id="9807795at2"/>
<evidence type="ECO:0000259" key="8">
    <source>
        <dbReference type="Pfam" id="PF00535"/>
    </source>
</evidence>
<accession>D5BSI9</accession>
<name>D5BSI9_PUNMI</name>
<comment type="subcellular location">
    <subcellularLocation>
        <location evidence="1">Membrane</location>
        <topology evidence="1">Multi-pass membrane protein</topology>
    </subcellularLocation>
</comment>
<dbReference type="InterPro" id="IPR050256">
    <property type="entry name" value="Glycosyltransferase_2"/>
</dbReference>
<protein>
    <recommendedName>
        <fullName evidence="8">Glycosyltransferase 2-like domain-containing protein</fullName>
    </recommendedName>
</protein>
<dbReference type="Pfam" id="PF00535">
    <property type="entry name" value="Glycos_transf_2"/>
    <property type="match status" value="1"/>
</dbReference>
<feature type="transmembrane region" description="Helical" evidence="7">
    <location>
        <begin position="268"/>
        <end position="294"/>
    </location>
</feature>
<evidence type="ECO:0000313" key="10">
    <source>
        <dbReference type="Proteomes" id="UP000007460"/>
    </source>
</evidence>
<dbReference type="CDD" id="cd04187">
    <property type="entry name" value="DPM1_like_bac"/>
    <property type="match status" value="1"/>
</dbReference>
<proteinExistence type="predicted"/>
<keyword evidence="4 7" id="KW-0812">Transmembrane</keyword>
<evidence type="ECO:0000256" key="4">
    <source>
        <dbReference type="ARBA" id="ARBA00022692"/>
    </source>
</evidence>
<keyword evidence="2" id="KW-0328">Glycosyltransferase</keyword>
<evidence type="ECO:0000313" key="9">
    <source>
        <dbReference type="EMBL" id="ADE39236.1"/>
    </source>
</evidence>
<dbReference type="InterPro" id="IPR001173">
    <property type="entry name" value="Glyco_trans_2-like"/>
</dbReference>
<dbReference type="Gene3D" id="3.90.550.10">
    <property type="entry name" value="Spore Coat Polysaccharide Biosynthesis Protein SpsA, Chain A"/>
    <property type="match status" value="1"/>
</dbReference>